<evidence type="ECO:0000313" key="2">
    <source>
        <dbReference type="Proteomes" id="UP000319342"/>
    </source>
</evidence>
<sequence length="371" mass="41564">MHGSFVLASAALLCPLLSPGTDAPDAPDDAALLAAWEAADADLRREVVDYLDLDLSHQRTFQLDLSRWVVSAMGVDPGLLDEAREPRWFDPQVHAPKQPIPRQLLEPDDPRAVRVQRAMRAGLDVRAIEPAYVYDWGQRAVVIAGDTDDPTRRFRAALAGLPREFDLVEAQVLAWLDDGSKATVLEAFGNLYSDRDGRVYPGITLYEAWSSGTSIEMPDVDTLGLVHSIDDEWDRWVAPVPERQHEALYGRIGSHFVPARHHRGLREALALTYLTAEPAYRDGYTEGNTVGFHALWNRRSSDPRQLVEDLPAAQDWAEFLERVNADLADTREFYSGGTVRRDALAADQATLRRRLVAIMRELEVLPTEDDH</sequence>
<gene>
    <name evidence="1" type="ORF">Pla163_21520</name>
</gene>
<dbReference type="EMBL" id="CP036290">
    <property type="protein sequence ID" value="QDU85028.1"/>
    <property type="molecule type" value="Genomic_DNA"/>
</dbReference>
<organism evidence="1 2">
    <name type="scientific">Rohdeia mirabilis</name>
    <dbReference type="NCBI Taxonomy" id="2528008"/>
    <lineage>
        <taxon>Bacteria</taxon>
        <taxon>Pseudomonadati</taxon>
        <taxon>Planctomycetota</taxon>
        <taxon>Planctomycetia</taxon>
        <taxon>Planctomycetia incertae sedis</taxon>
        <taxon>Rohdeia</taxon>
    </lineage>
</organism>
<dbReference type="AlphaFoldDB" id="A0A518D0L0"/>
<name>A0A518D0L0_9BACT</name>
<evidence type="ECO:0000313" key="1">
    <source>
        <dbReference type="EMBL" id="QDU85028.1"/>
    </source>
</evidence>
<proteinExistence type="predicted"/>
<accession>A0A518D0L0</accession>
<keyword evidence="2" id="KW-1185">Reference proteome</keyword>
<dbReference type="Proteomes" id="UP000319342">
    <property type="component" value="Chromosome"/>
</dbReference>
<reference evidence="1 2" key="1">
    <citation type="submission" date="2019-02" db="EMBL/GenBank/DDBJ databases">
        <title>Deep-cultivation of Planctomycetes and their phenomic and genomic characterization uncovers novel biology.</title>
        <authorList>
            <person name="Wiegand S."/>
            <person name="Jogler M."/>
            <person name="Boedeker C."/>
            <person name="Pinto D."/>
            <person name="Vollmers J."/>
            <person name="Rivas-Marin E."/>
            <person name="Kohn T."/>
            <person name="Peeters S.H."/>
            <person name="Heuer A."/>
            <person name="Rast P."/>
            <person name="Oberbeckmann S."/>
            <person name="Bunk B."/>
            <person name="Jeske O."/>
            <person name="Meyerdierks A."/>
            <person name="Storesund J.E."/>
            <person name="Kallscheuer N."/>
            <person name="Luecker S."/>
            <person name="Lage O.M."/>
            <person name="Pohl T."/>
            <person name="Merkel B.J."/>
            <person name="Hornburger P."/>
            <person name="Mueller R.-W."/>
            <person name="Bruemmer F."/>
            <person name="Labrenz M."/>
            <person name="Spormann A.M."/>
            <person name="Op den Camp H."/>
            <person name="Overmann J."/>
            <person name="Amann R."/>
            <person name="Jetten M.S.M."/>
            <person name="Mascher T."/>
            <person name="Medema M.H."/>
            <person name="Devos D.P."/>
            <person name="Kaster A.-K."/>
            <person name="Ovreas L."/>
            <person name="Rohde M."/>
            <person name="Galperin M.Y."/>
            <person name="Jogler C."/>
        </authorList>
    </citation>
    <scope>NUCLEOTIDE SEQUENCE [LARGE SCALE GENOMIC DNA]</scope>
    <source>
        <strain evidence="1 2">Pla163</strain>
    </source>
</reference>
<protein>
    <submittedName>
        <fullName evidence="1">Uncharacterized protein</fullName>
    </submittedName>
</protein>